<protein>
    <submittedName>
        <fullName evidence="1">Uncharacterized protein</fullName>
    </submittedName>
</protein>
<evidence type="ECO:0000313" key="1">
    <source>
        <dbReference type="EMBL" id="MDL0082703.1"/>
    </source>
</evidence>
<organism evidence="1 2">
    <name type="scientific">Helicobacter zhangjianzhongii</name>
    <dbReference type="NCBI Taxonomy" id="2974574"/>
    <lineage>
        <taxon>Bacteria</taxon>
        <taxon>Pseudomonadati</taxon>
        <taxon>Campylobacterota</taxon>
        <taxon>Epsilonproteobacteria</taxon>
        <taxon>Campylobacterales</taxon>
        <taxon>Helicobacteraceae</taxon>
        <taxon>Helicobacter</taxon>
    </lineage>
</organism>
<proteinExistence type="predicted"/>
<evidence type="ECO:0000313" key="2">
    <source>
        <dbReference type="Proteomes" id="UP001173802"/>
    </source>
</evidence>
<reference evidence="1 2" key="1">
    <citation type="journal article" date="2023" name="Microorganisms">
        <title>Isolation and Genomic Characteristics of Cat-Borne Campylobacter felis sp. nov. and Sheep-Borne Campylobacter ovis sp. nov.</title>
        <authorList>
            <person name="Wang H."/>
            <person name="Li Y."/>
            <person name="Gu Y."/>
            <person name="Zhou G."/>
            <person name="Chen X."/>
            <person name="Zhang X."/>
            <person name="Shao Z."/>
            <person name="Zhang J."/>
            <person name="Zhang M."/>
        </authorList>
    </citation>
    <scope>NUCLEOTIDE SEQUENCE [LARGE SCALE GENOMIC DNA]</scope>
    <source>
        <strain evidence="1 2">XJK30-2</strain>
    </source>
</reference>
<dbReference type="EMBL" id="JANURN010000008">
    <property type="protein sequence ID" value="MDL0082703.1"/>
    <property type="molecule type" value="Genomic_DNA"/>
</dbReference>
<sequence length="343" mass="38028">MKVKVLCVSLVVAQWAWAMNVDKANFYTRDYLDFGQNLGQFTPGAKNLTITRKDGQVVDLPDLPFPDFSKFDGSNRTSVGGAYTASAKHIVHPRDKFIPKPNIKLGDSSYADQKDKIYASDSAYTRVNKFIVEGGYKVTSLRDVKQNAENYMTRYKGEEHILVYRSGSGRMSFQRWDGGPGAGDSVKTGVRAGGLFFVKKGNISDAQLLIQRNGNHYGPLKGLINTGDSGSPAFVFNNKTKEWELIGTVHGATPADPKYQSVVNTFWAVVNPKELDNFKKQFEKQRQIDDGQYHQERDKDSVYTESGTIRVDEAVDQGIGGIILRGGVKRLTLQAAALLKVRG</sequence>
<name>A0ACC6FUU5_9HELI</name>
<keyword evidence="2" id="KW-1185">Reference proteome</keyword>
<accession>A0ACC6FUU5</accession>
<gene>
    <name evidence="1" type="ORF">NYG90_08495</name>
</gene>
<dbReference type="Proteomes" id="UP001173802">
    <property type="component" value="Unassembled WGS sequence"/>
</dbReference>
<comment type="caution">
    <text evidence="1">The sequence shown here is derived from an EMBL/GenBank/DDBJ whole genome shotgun (WGS) entry which is preliminary data.</text>
</comment>